<organism evidence="9 10">
    <name type="scientific">Cirrhinus molitorella</name>
    <name type="common">mud carp</name>
    <dbReference type="NCBI Taxonomy" id="172907"/>
    <lineage>
        <taxon>Eukaryota</taxon>
        <taxon>Metazoa</taxon>
        <taxon>Chordata</taxon>
        <taxon>Craniata</taxon>
        <taxon>Vertebrata</taxon>
        <taxon>Euteleostomi</taxon>
        <taxon>Actinopterygii</taxon>
        <taxon>Neopterygii</taxon>
        <taxon>Teleostei</taxon>
        <taxon>Ostariophysi</taxon>
        <taxon>Cypriniformes</taxon>
        <taxon>Cyprinidae</taxon>
        <taxon>Labeoninae</taxon>
        <taxon>Labeonini</taxon>
        <taxon>Cirrhinus</taxon>
    </lineage>
</organism>
<dbReference type="InterPro" id="IPR027353">
    <property type="entry name" value="NET_dom"/>
</dbReference>
<dbReference type="PANTHER" id="PTHR22880">
    <property type="entry name" value="FALZ-RELATED BROMODOMAIN-CONTAINING PROTEINS"/>
    <property type="match status" value="1"/>
</dbReference>
<dbReference type="Gene3D" id="1.20.920.10">
    <property type="entry name" value="Bromodomain-like"/>
    <property type="match status" value="2"/>
</dbReference>
<feature type="domain" description="Bromo" evidence="7">
    <location>
        <begin position="308"/>
        <end position="380"/>
    </location>
</feature>
<evidence type="ECO:0000313" key="9">
    <source>
        <dbReference type="EMBL" id="KAL1253120.1"/>
    </source>
</evidence>
<feature type="region of interest" description="Disordered" evidence="6">
    <location>
        <begin position="1"/>
        <end position="31"/>
    </location>
</feature>
<dbReference type="PROSITE" id="PS51525">
    <property type="entry name" value="NET"/>
    <property type="match status" value="1"/>
</dbReference>
<dbReference type="InterPro" id="IPR036427">
    <property type="entry name" value="Bromodomain-like_sf"/>
</dbReference>
<feature type="compositionally biased region" description="Basic residues" evidence="6">
    <location>
        <begin position="492"/>
        <end position="513"/>
    </location>
</feature>
<dbReference type="PROSITE" id="PS00633">
    <property type="entry name" value="BROMODOMAIN_1"/>
    <property type="match status" value="2"/>
</dbReference>
<evidence type="ECO:0000256" key="3">
    <source>
        <dbReference type="ARBA" id="ARBA00023117"/>
    </source>
</evidence>
<dbReference type="CDD" id="cd05498">
    <property type="entry name" value="Bromo_Brdt_II_like"/>
    <property type="match status" value="1"/>
</dbReference>
<feature type="domain" description="Bromo" evidence="7">
    <location>
        <begin position="47"/>
        <end position="119"/>
    </location>
</feature>
<keyword evidence="3 5" id="KW-0103">Bromodomain</keyword>
<dbReference type="EMBL" id="JAYMGO010000021">
    <property type="protein sequence ID" value="KAL1253120.1"/>
    <property type="molecule type" value="Genomic_DNA"/>
</dbReference>
<keyword evidence="2" id="KW-0156">Chromatin regulator</keyword>
<dbReference type="Proteomes" id="UP001558613">
    <property type="component" value="Unassembled WGS sequence"/>
</dbReference>
<accession>A0ABR3LLA6</accession>
<comment type="caution">
    <text evidence="9">The sequence shown here is derived from an EMBL/GenBank/DDBJ whole genome shotgun (WGS) entry which is preliminary data.</text>
</comment>
<feature type="domain" description="NET" evidence="8">
    <location>
        <begin position="558"/>
        <end position="640"/>
    </location>
</feature>
<proteinExistence type="inferred from homology"/>
<gene>
    <name evidence="9" type="ORF">QQF64_017813</name>
</gene>
<dbReference type="SMART" id="SM00297">
    <property type="entry name" value="BROMO"/>
    <property type="match status" value="2"/>
</dbReference>
<dbReference type="PROSITE" id="PS50014">
    <property type="entry name" value="BROMODOMAIN_2"/>
    <property type="match status" value="2"/>
</dbReference>
<feature type="compositionally biased region" description="Low complexity" evidence="6">
    <location>
        <begin position="178"/>
        <end position="187"/>
    </location>
</feature>
<dbReference type="Pfam" id="PF17035">
    <property type="entry name" value="BET"/>
    <property type="match status" value="1"/>
</dbReference>
<dbReference type="InterPro" id="IPR043508">
    <property type="entry name" value="Bromo_Brdt_I"/>
</dbReference>
<feature type="compositionally biased region" description="Low complexity" evidence="6">
    <location>
        <begin position="529"/>
        <end position="539"/>
    </location>
</feature>
<feature type="region of interest" description="Disordered" evidence="6">
    <location>
        <begin position="483"/>
        <end position="570"/>
    </location>
</feature>
<dbReference type="SUPFAM" id="SSF47370">
    <property type="entry name" value="Bromodomain"/>
    <property type="match status" value="2"/>
</dbReference>
<feature type="compositionally biased region" description="Low complexity" evidence="6">
    <location>
        <begin position="230"/>
        <end position="243"/>
    </location>
</feature>
<feature type="compositionally biased region" description="Low complexity" evidence="6">
    <location>
        <begin position="415"/>
        <end position="434"/>
    </location>
</feature>
<feature type="compositionally biased region" description="Low complexity" evidence="6">
    <location>
        <begin position="648"/>
        <end position="676"/>
    </location>
</feature>
<feature type="region of interest" description="Disordered" evidence="6">
    <location>
        <begin position="144"/>
        <end position="287"/>
    </location>
</feature>
<dbReference type="InterPro" id="IPR018359">
    <property type="entry name" value="Bromodomain_CS"/>
</dbReference>
<keyword evidence="10" id="KW-1185">Reference proteome</keyword>
<feature type="region of interest" description="Disordered" evidence="6">
    <location>
        <begin position="414"/>
        <end position="445"/>
    </location>
</feature>
<evidence type="ECO:0000256" key="6">
    <source>
        <dbReference type="SAM" id="MobiDB-lite"/>
    </source>
</evidence>
<reference evidence="9 10" key="1">
    <citation type="submission" date="2023-09" db="EMBL/GenBank/DDBJ databases">
        <authorList>
            <person name="Wang M."/>
        </authorList>
    </citation>
    <scope>NUCLEOTIDE SEQUENCE [LARGE SCALE GENOMIC DNA]</scope>
    <source>
        <strain evidence="9">GT-2023</strain>
        <tissue evidence="9">Liver</tissue>
    </source>
</reference>
<dbReference type="InterPro" id="IPR043509">
    <property type="entry name" value="Bromo_Brdt_II"/>
</dbReference>
<name>A0ABR3LLA6_9TELE</name>
<dbReference type="PRINTS" id="PR00503">
    <property type="entry name" value="BROMODOMAIN"/>
</dbReference>
<keyword evidence="1" id="KW-0677">Repeat</keyword>
<comment type="similarity">
    <text evidence="4">Belongs to the BET family.</text>
</comment>
<evidence type="ECO:0000256" key="1">
    <source>
        <dbReference type="ARBA" id="ARBA00022737"/>
    </source>
</evidence>
<protein>
    <recommendedName>
        <fullName evidence="11">Bromodomain containing 3</fullName>
    </recommendedName>
</protein>
<evidence type="ECO:0000313" key="10">
    <source>
        <dbReference type="Proteomes" id="UP001558613"/>
    </source>
</evidence>
<evidence type="ECO:0000259" key="7">
    <source>
        <dbReference type="PROSITE" id="PS50014"/>
    </source>
</evidence>
<evidence type="ECO:0000256" key="4">
    <source>
        <dbReference type="ARBA" id="ARBA00044509"/>
    </source>
</evidence>
<dbReference type="Gene3D" id="1.20.1270.220">
    <property type="match status" value="1"/>
</dbReference>
<sequence>MSTVTSATPEAPSVSNPPPPEVTNSTKPGRKTNQLQYMQNVVVKTLWRHQFAWPFYQPVDAVKLGLPDYHTIIKNPMDMGTIKKRLENVYYWSASECMQDFNTMFTNCYIYNKPTDDIVLMAQALEKIFLQKVALMPQEEVELLPPAPKGKGRKPAAPGQQDGAVSSGSPTSVFPGATSPSPQTPVVSPAPVPTITPSLPAVQNTTTAMIPSMPPSQPTVKKGVKRKADTTTPTTSAITASRSQSPIPIAEGKQGKVASRRESTGRPIKPPKKDIEDGELGVHGSKKGRLSEQLKYCEVILKEMLSKKHAAYAWPFYKPVDAEALELHDYHDIIKHPMDLSTVKKKMDSREYQDAQSFAADVRLMFSNCYKYNPPDHEVVAMARKLQDVFEMRFAKMPDEPVEVAGAGGVGGAGVVSKSTVSSESSGDSSTSDSSDSEEERATRLAELQEQCVSLEHPIGSRQGIKNGCTKNNQLKAVHEQLAALSQAPVSKPKKKKEKKEKDKKKKENKHNKAKPEEKAKPGQPPKPAQQKKGPARKANSTVPGNRQPKKGGRGPGYESDEEMSLPMTYDEKRQLSLDINRLPGEKLGRVVHIIQSREPSLRDSNPDEIEIDFETLKPSTLRELERYVKSCLQKKQRKPPQKGGSGPSRLSGSSSSSDSGSSSSSGSTSDSSDSD</sequence>
<dbReference type="Pfam" id="PF00439">
    <property type="entry name" value="Bromodomain"/>
    <property type="match status" value="2"/>
</dbReference>
<dbReference type="PANTHER" id="PTHR22880:SF246">
    <property type="entry name" value="BROMODOMAIN-CONTAINING PROTEIN 3"/>
    <property type="match status" value="1"/>
</dbReference>
<feature type="region of interest" description="Disordered" evidence="6">
    <location>
        <begin position="631"/>
        <end position="676"/>
    </location>
</feature>
<evidence type="ECO:0000256" key="5">
    <source>
        <dbReference type="PROSITE-ProRule" id="PRU00035"/>
    </source>
</evidence>
<dbReference type="InterPro" id="IPR050935">
    <property type="entry name" value="Bromo_chromatin_reader"/>
</dbReference>
<evidence type="ECO:0000259" key="8">
    <source>
        <dbReference type="PROSITE" id="PS51525"/>
    </source>
</evidence>
<evidence type="ECO:0008006" key="11">
    <source>
        <dbReference type="Google" id="ProtNLM"/>
    </source>
</evidence>
<dbReference type="InterPro" id="IPR001487">
    <property type="entry name" value="Bromodomain"/>
</dbReference>
<dbReference type="CDD" id="cd05497">
    <property type="entry name" value="Bromo_Brdt_I_like"/>
    <property type="match status" value="1"/>
</dbReference>
<dbReference type="InterPro" id="IPR038336">
    <property type="entry name" value="NET_sf"/>
</dbReference>
<evidence type="ECO:0000256" key="2">
    <source>
        <dbReference type="ARBA" id="ARBA00022853"/>
    </source>
</evidence>
<feature type="compositionally biased region" description="Polar residues" evidence="6">
    <location>
        <begin position="163"/>
        <end position="172"/>
    </location>
</feature>